<dbReference type="PROSITE" id="PS51387">
    <property type="entry name" value="FAD_PCMH"/>
    <property type="match status" value="1"/>
</dbReference>
<name>A0A6A6IA96_9PLEO</name>
<accession>A0A6A6IA96</accession>
<dbReference type="Gene3D" id="3.30.465.10">
    <property type="match status" value="1"/>
</dbReference>
<dbReference type="OrthoDB" id="2151789at2759"/>
<feature type="domain" description="FAD-binding PCMH-type" evidence="7">
    <location>
        <begin position="156"/>
        <end position="333"/>
    </location>
</feature>
<dbReference type="GO" id="GO:0016491">
    <property type="term" value="F:oxidoreductase activity"/>
    <property type="evidence" value="ECO:0007669"/>
    <property type="project" value="UniProtKB-KW"/>
</dbReference>
<dbReference type="RefSeq" id="XP_033681982.1">
    <property type="nucleotide sequence ID" value="XM_033832169.1"/>
</dbReference>
<evidence type="ECO:0000256" key="3">
    <source>
        <dbReference type="ARBA" id="ARBA00022827"/>
    </source>
</evidence>
<keyword evidence="6" id="KW-0732">Signal</keyword>
<organism evidence="8 9">
    <name type="scientific">Trematosphaeria pertusa</name>
    <dbReference type="NCBI Taxonomy" id="390896"/>
    <lineage>
        <taxon>Eukaryota</taxon>
        <taxon>Fungi</taxon>
        <taxon>Dikarya</taxon>
        <taxon>Ascomycota</taxon>
        <taxon>Pezizomycotina</taxon>
        <taxon>Dothideomycetes</taxon>
        <taxon>Pleosporomycetidae</taxon>
        <taxon>Pleosporales</taxon>
        <taxon>Massarineae</taxon>
        <taxon>Trematosphaeriaceae</taxon>
        <taxon>Trematosphaeria</taxon>
    </lineage>
</organism>
<evidence type="ECO:0000313" key="9">
    <source>
        <dbReference type="Proteomes" id="UP000800094"/>
    </source>
</evidence>
<dbReference type="InterPro" id="IPR050416">
    <property type="entry name" value="FAD-linked_Oxidoreductase"/>
</dbReference>
<feature type="compositionally biased region" description="Low complexity" evidence="5">
    <location>
        <begin position="49"/>
        <end position="58"/>
    </location>
</feature>
<dbReference type="InterPro" id="IPR016169">
    <property type="entry name" value="FAD-bd_PCMH_sub2"/>
</dbReference>
<dbReference type="EMBL" id="ML987198">
    <property type="protein sequence ID" value="KAF2246978.1"/>
    <property type="molecule type" value="Genomic_DNA"/>
</dbReference>
<evidence type="ECO:0000256" key="1">
    <source>
        <dbReference type="ARBA" id="ARBA00005466"/>
    </source>
</evidence>
<protein>
    <submittedName>
        <fullName evidence="8">FAD-binding domain-containing protein</fullName>
    </submittedName>
</protein>
<evidence type="ECO:0000256" key="4">
    <source>
        <dbReference type="ARBA" id="ARBA00023002"/>
    </source>
</evidence>
<dbReference type="GeneID" id="54585499"/>
<evidence type="ECO:0000256" key="6">
    <source>
        <dbReference type="SAM" id="SignalP"/>
    </source>
</evidence>
<evidence type="ECO:0000256" key="2">
    <source>
        <dbReference type="ARBA" id="ARBA00022630"/>
    </source>
</evidence>
<dbReference type="Proteomes" id="UP000800094">
    <property type="component" value="Unassembled WGS sequence"/>
</dbReference>
<dbReference type="InterPro" id="IPR016166">
    <property type="entry name" value="FAD-bd_PCMH"/>
</dbReference>
<keyword evidence="4" id="KW-0560">Oxidoreductase</keyword>
<sequence>MWYTKLSVIAAVAVVASPALSSGTPPTLHGLSRGALPLPLPLPLPPSPASQQPTSLSSELNATARSLHSSAEASQHELLAFQARLSESPPRIDLLQSLIQKDSDVAKRARVACQVAKLVLTKVIASNDSDYEIEKDANWYESLHFPIVLAYIDLYRGRSQTCWLPAACFIRPQNSLEVAVTLKIIANVQAKFAIRSGGHNANAGFSSIDQNGLLIDVRDLQVRRLNADGSMSAGSGNRWQDIYDFLDGYGLGAVGGRHDDVGVAGFLLGGGMSFFPNLYGLGADSVENFKVILANSTIVNANAKSNRDLFQALKGGSSNFGVVTEFRIRPRPIQRIWYSMDIYNPVDYKAVLNATAQAQSAMESDSNLGLFVNVGPQSLFVGKFYAQWAPFPSAFQAFSHLTPIQTFVPQTNGTLKDLVTAINTHMGEAKREPHAVSHGVDLELYIKLHEQYLTSVNSSKTPTATLTYTFQPVGKACVEYGRQHGGNSLGIELAPQTWFAPLVEWTSQEEDAASHELVTKLGERAEAIAKEQDAFFPYQFMNDASHVQKPLASYGSQSLSSLLAVSAAYDPSQLFQRLQNSGFLLSRSIGVATFM</sequence>
<feature type="signal peptide" evidence="6">
    <location>
        <begin position="1"/>
        <end position="21"/>
    </location>
</feature>
<evidence type="ECO:0000313" key="8">
    <source>
        <dbReference type="EMBL" id="KAF2246978.1"/>
    </source>
</evidence>
<dbReference type="PANTHER" id="PTHR42973:SF54">
    <property type="entry name" value="FAD-BINDING PCMH-TYPE DOMAIN-CONTAINING PROTEIN"/>
    <property type="match status" value="1"/>
</dbReference>
<gene>
    <name evidence="8" type="ORF">BU26DRAFT_552844</name>
</gene>
<keyword evidence="2" id="KW-0285">Flavoprotein</keyword>
<proteinExistence type="inferred from homology"/>
<feature type="compositionally biased region" description="Pro residues" evidence="5">
    <location>
        <begin position="39"/>
        <end position="48"/>
    </location>
</feature>
<dbReference type="GO" id="GO:0071949">
    <property type="term" value="F:FAD binding"/>
    <property type="evidence" value="ECO:0007669"/>
    <property type="project" value="InterPro"/>
</dbReference>
<dbReference type="InterPro" id="IPR036318">
    <property type="entry name" value="FAD-bd_PCMH-like_sf"/>
</dbReference>
<dbReference type="Pfam" id="PF01565">
    <property type="entry name" value="FAD_binding_4"/>
    <property type="match status" value="1"/>
</dbReference>
<feature type="region of interest" description="Disordered" evidence="5">
    <location>
        <begin position="39"/>
        <end position="61"/>
    </location>
</feature>
<feature type="chain" id="PRO_5025438443" evidence="6">
    <location>
        <begin position="22"/>
        <end position="595"/>
    </location>
</feature>
<evidence type="ECO:0000256" key="5">
    <source>
        <dbReference type="SAM" id="MobiDB-lite"/>
    </source>
</evidence>
<keyword evidence="9" id="KW-1185">Reference proteome</keyword>
<reference evidence="8" key="1">
    <citation type="journal article" date="2020" name="Stud. Mycol.">
        <title>101 Dothideomycetes genomes: a test case for predicting lifestyles and emergence of pathogens.</title>
        <authorList>
            <person name="Haridas S."/>
            <person name="Albert R."/>
            <person name="Binder M."/>
            <person name="Bloem J."/>
            <person name="Labutti K."/>
            <person name="Salamov A."/>
            <person name="Andreopoulos B."/>
            <person name="Baker S."/>
            <person name="Barry K."/>
            <person name="Bills G."/>
            <person name="Bluhm B."/>
            <person name="Cannon C."/>
            <person name="Castanera R."/>
            <person name="Culley D."/>
            <person name="Daum C."/>
            <person name="Ezra D."/>
            <person name="Gonzalez J."/>
            <person name="Henrissat B."/>
            <person name="Kuo A."/>
            <person name="Liang C."/>
            <person name="Lipzen A."/>
            <person name="Lutzoni F."/>
            <person name="Magnuson J."/>
            <person name="Mondo S."/>
            <person name="Nolan M."/>
            <person name="Ohm R."/>
            <person name="Pangilinan J."/>
            <person name="Park H.-J."/>
            <person name="Ramirez L."/>
            <person name="Alfaro M."/>
            <person name="Sun H."/>
            <person name="Tritt A."/>
            <person name="Yoshinaga Y."/>
            <person name="Zwiers L.-H."/>
            <person name="Turgeon B."/>
            <person name="Goodwin S."/>
            <person name="Spatafora J."/>
            <person name="Crous P."/>
            <person name="Grigoriev I."/>
        </authorList>
    </citation>
    <scope>NUCLEOTIDE SEQUENCE</scope>
    <source>
        <strain evidence="8">CBS 122368</strain>
    </source>
</reference>
<comment type="similarity">
    <text evidence="1">Belongs to the oxygen-dependent FAD-linked oxidoreductase family.</text>
</comment>
<dbReference type="InterPro" id="IPR006094">
    <property type="entry name" value="Oxid_FAD_bind_N"/>
</dbReference>
<dbReference type="PANTHER" id="PTHR42973">
    <property type="entry name" value="BINDING OXIDOREDUCTASE, PUTATIVE (AFU_ORTHOLOGUE AFUA_1G17690)-RELATED"/>
    <property type="match status" value="1"/>
</dbReference>
<dbReference type="AlphaFoldDB" id="A0A6A6IA96"/>
<keyword evidence="3" id="KW-0274">FAD</keyword>
<evidence type="ECO:0000259" key="7">
    <source>
        <dbReference type="PROSITE" id="PS51387"/>
    </source>
</evidence>
<dbReference type="SUPFAM" id="SSF56176">
    <property type="entry name" value="FAD-binding/transporter-associated domain-like"/>
    <property type="match status" value="1"/>
</dbReference>